<dbReference type="InterPro" id="IPR002931">
    <property type="entry name" value="Transglutaminase-like"/>
</dbReference>
<dbReference type="SMART" id="SM00460">
    <property type="entry name" value="TGc"/>
    <property type="match status" value="1"/>
</dbReference>
<feature type="transmembrane region" description="Helical" evidence="1">
    <location>
        <begin position="7"/>
        <end position="24"/>
    </location>
</feature>
<accession>A0A937K3S9</accession>
<dbReference type="AlphaFoldDB" id="A0A937K3S9"/>
<proteinExistence type="predicted"/>
<dbReference type="Gene3D" id="3.10.620.30">
    <property type="match status" value="1"/>
</dbReference>
<keyword evidence="1" id="KW-0472">Membrane</keyword>
<dbReference type="SUPFAM" id="SSF54001">
    <property type="entry name" value="Cysteine proteinases"/>
    <property type="match status" value="1"/>
</dbReference>
<organism evidence="3 4">
    <name type="scientific">Clostridium paridis</name>
    <dbReference type="NCBI Taxonomy" id="2803863"/>
    <lineage>
        <taxon>Bacteria</taxon>
        <taxon>Bacillati</taxon>
        <taxon>Bacillota</taxon>
        <taxon>Clostridia</taxon>
        <taxon>Eubacteriales</taxon>
        <taxon>Clostridiaceae</taxon>
        <taxon>Clostridium</taxon>
    </lineage>
</organism>
<feature type="transmembrane region" description="Helical" evidence="1">
    <location>
        <begin position="52"/>
        <end position="76"/>
    </location>
</feature>
<dbReference type="Pfam" id="PF01841">
    <property type="entry name" value="Transglut_core"/>
    <property type="match status" value="1"/>
</dbReference>
<evidence type="ECO:0000259" key="2">
    <source>
        <dbReference type="SMART" id="SM00460"/>
    </source>
</evidence>
<dbReference type="PANTHER" id="PTHR33490:SF3">
    <property type="entry name" value="CONSERVED INTEGRAL MEMBRANE PROTEIN"/>
    <property type="match status" value="1"/>
</dbReference>
<evidence type="ECO:0000256" key="1">
    <source>
        <dbReference type="SAM" id="Phobius"/>
    </source>
</evidence>
<name>A0A937K3S9_9CLOT</name>
<dbReference type="PANTHER" id="PTHR33490">
    <property type="entry name" value="BLR5614 PROTEIN-RELATED"/>
    <property type="match status" value="1"/>
</dbReference>
<gene>
    <name evidence="3" type="ORF">JK634_04770</name>
</gene>
<feature type="transmembrane region" description="Helical" evidence="1">
    <location>
        <begin position="109"/>
        <end position="129"/>
    </location>
</feature>
<keyword evidence="1" id="KW-0812">Transmembrane</keyword>
<reference evidence="3" key="1">
    <citation type="submission" date="2021-01" db="EMBL/GenBank/DDBJ databases">
        <title>Genome public.</title>
        <authorList>
            <person name="Liu C."/>
            <person name="Sun Q."/>
        </authorList>
    </citation>
    <scope>NUCLEOTIDE SEQUENCE</scope>
    <source>
        <strain evidence="3">YIM B02565</strain>
    </source>
</reference>
<sequence length="353" mass="39777">MNEIKSIEESICLIISFFFTINFLNKSSLFNKNFFDTISPSFSEFVQNNPKLSYYIILIICTSIAYGISLIPFAIINSVIIKPIVKRVESYSDGGGSIRRAIISGFFKIPYGIILACLFGMLLQGVIFLKPSDKITKVASESKSYQYFYKNIFNPISTSNFAKTLPDLIGDSLKIDVVNSETNVGNSTNIPKGGIVLYNGITLDEGVKSNNEIDSLARSITKNRTSTKEKAKVIYSWVGSNIKYDYSKAEAIMSDNYRNKSGAMEAYNTRKGICFDYACLYVAMARANNLKVRIVVGQGFDGTKWVSHAWNEVYLPEEKRWINVDPTFYVGGNYFDNKNFDSDHKKDKVIGEW</sequence>
<dbReference type="EMBL" id="JAESWA010000017">
    <property type="protein sequence ID" value="MBL4931109.1"/>
    <property type="molecule type" value="Genomic_DNA"/>
</dbReference>
<protein>
    <submittedName>
        <fullName evidence="3">Transglutaminase domain-containing protein</fullName>
    </submittedName>
</protein>
<dbReference type="InterPro" id="IPR038765">
    <property type="entry name" value="Papain-like_cys_pep_sf"/>
</dbReference>
<keyword evidence="1" id="KW-1133">Transmembrane helix</keyword>
<feature type="domain" description="Transglutaminase-like" evidence="2">
    <location>
        <begin position="266"/>
        <end position="328"/>
    </location>
</feature>
<keyword evidence="4" id="KW-1185">Reference proteome</keyword>
<evidence type="ECO:0000313" key="3">
    <source>
        <dbReference type="EMBL" id="MBL4931109.1"/>
    </source>
</evidence>
<dbReference type="Proteomes" id="UP000623681">
    <property type="component" value="Unassembled WGS sequence"/>
</dbReference>
<evidence type="ECO:0000313" key="4">
    <source>
        <dbReference type="Proteomes" id="UP000623681"/>
    </source>
</evidence>
<comment type="caution">
    <text evidence="3">The sequence shown here is derived from an EMBL/GenBank/DDBJ whole genome shotgun (WGS) entry which is preliminary data.</text>
</comment>